<dbReference type="EMBL" id="MCGO01000027">
    <property type="protein sequence ID" value="ORY42880.1"/>
    <property type="molecule type" value="Genomic_DNA"/>
</dbReference>
<gene>
    <name evidence="1" type="ORF">BCR33DRAFT_786152</name>
    <name evidence="2" type="ORF">BCR33DRAFT_786160</name>
</gene>
<sequence length="410" mass="47052">MIEVLASAYLEVHSKPQQRSLVALEYEYWDWFLALSECVTQTSEFSVLNVSLSCVLQILLQARSSSVTLKFDVKLFIQVSVSRLWLCLDSEPFGIYHTRAVDLIWKLSSVTKFGSYIVEDVVANFLSSRDLVDLLLHQQRFGILWRVIEPILATLLHPDIFVFSEPTMIGNQEETVFYYKREFNMGQVLYSMETLSLLLAGHRPLLQTLWSESVKEADFLELKDVSWLHNEFNTSLGDLKYAEILMFICLRFLRTEVYDGGAFQLKYEKLQAINTSIQSQSCEFISKFLGFSEVQSTMNTVVAKVLIHKIAYSISVAQLDLQPRLLLVWSLLYENQEKLMLSHHSSMRQNSMTVGDALDNLIVSSREVLELSASNSKLDEQVNSFETLPGFLQMVLRSLTQSSNRHVLQH</sequence>
<dbReference type="EMBL" id="MCGO01000027">
    <property type="protein sequence ID" value="ORY42860.1"/>
    <property type="molecule type" value="Genomic_DNA"/>
</dbReference>
<evidence type="ECO:0000313" key="2">
    <source>
        <dbReference type="EMBL" id="ORY42880.1"/>
    </source>
</evidence>
<evidence type="ECO:0000313" key="1">
    <source>
        <dbReference type="EMBL" id="ORY42860.1"/>
    </source>
</evidence>
<protein>
    <submittedName>
        <fullName evidence="1">Uncharacterized protein</fullName>
    </submittedName>
</protein>
<comment type="caution">
    <text evidence="1">The sequence shown here is derived from an EMBL/GenBank/DDBJ whole genome shotgun (WGS) entry which is preliminary data.</text>
</comment>
<dbReference type="STRING" id="329046.A0A1Y2C752"/>
<proteinExistence type="predicted"/>
<name>A0A1Y2C752_9FUNG</name>
<dbReference type="AlphaFoldDB" id="A0A1Y2C752"/>
<organism evidence="1 3">
    <name type="scientific">Rhizoclosmatium globosum</name>
    <dbReference type="NCBI Taxonomy" id="329046"/>
    <lineage>
        <taxon>Eukaryota</taxon>
        <taxon>Fungi</taxon>
        <taxon>Fungi incertae sedis</taxon>
        <taxon>Chytridiomycota</taxon>
        <taxon>Chytridiomycota incertae sedis</taxon>
        <taxon>Chytridiomycetes</taxon>
        <taxon>Chytridiales</taxon>
        <taxon>Chytriomycetaceae</taxon>
        <taxon>Rhizoclosmatium</taxon>
    </lineage>
</organism>
<dbReference type="Proteomes" id="UP000193642">
    <property type="component" value="Unassembled WGS sequence"/>
</dbReference>
<keyword evidence="3" id="KW-1185">Reference proteome</keyword>
<accession>A0A1Y2C752</accession>
<reference evidence="1 3" key="1">
    <citation type="submission" date="2016-07" db="EMBL/GenBank/DDBJ databases">
        <title>Pervasive Adenine N6-methylation of Active Genes in Fungi.</title>
        <authorList>
            <consortium name="DOE Joint Genome Institute"/>
            <person name="Mondo S.J."/>
            <person name="Dannebaum R.O."/>
            <person name="Kuo R.C."/>
            <person name="Labutti K."/>
            <person name="Haridas S."/>
            <person name="Kuo A."/>
            <person name="Salamov A."/>
            <person name="Ahrendt S.R."/>
            <person name="Lipzen A."/>
            <person name="Sullivan W."/>
            <person name="Andreopoulos W.B."/>
            <person name="Clum A."/>
            <person name="Lindquist E."/>
            <person name="Daum C."/>
            <person name="Ramamoorthy G.K."/>
            <person name="Gryganskyi A."/>
            <person name="Culley D."/>
            <person name="Magnuson J.K."/>
            <person name="James T.Y."/>
            <person name="O'Malley M.A."/>
            <person name="Stajich J.E."/>
            <person name="Spatafora J.W."/>
            <person name="Visel A."/>
            <person name="Grigoriev I.V."/>
        </authorList>
    </citation>
    <scope>NUCLEOTIDE SEQUENCE [LARGE SCALE GENOMIC DNA]</scope>
    <source>
        <strain evidence="1 3">JEL800</strain>
    </source>
</reference>
<evidence type="ECO:0000313" key="3">
    <source>
        <dbReference type="Proteomes" id="UP000193642"/>
    </source>
</evidence>
<dbReference type="OrthoDB" id="297643at2759"/>